<dbReference type="InterPro" id="IPR036770">
    <property type="entry name" value="Ankyrin_rpt-contain_sf"/>
</dbReference>
<dbReference type="InterPro" id="IPR050745">
    <property type="entry name" value="Multifunctional_regulatory"/>
</dbReference>
<dbReference type="SMART" id="SM00248">
    <property type="entry name" value="ANK"/>
    <property type="match status" value="1"/>
</dbReference>
<feature type="repeat" description="ANK" evidence="3">
    <location>
        <begin position="341"/>
        <end position="373"/>
    </location>
</feature>
<dbReference type="Proteomes" id="UP001595816">
    <property type="component" value="Unassembled WGS sequence"/>
</dbReference>
<sequence>MAHRDRPASPLARVRRAPWSMIDECAARRRSGDWRAAYAAAGVTVDVDLDDVMRTYPPEEAAAIADQLHAAAPDLLRQYLSPYRAWTPGHGPVVLSDQLTTLSWTQADRAGTSDLPTLVLFPEPPGPALRLAVIRPSWLRWYRELPVWCWRADAVEQRRAAHVSRFSEAQLESDGLADGGLSPDDLHPLLHDALYPDRVQRRSAYAWSWEPVPVRCGSSWHELRLADGQLVSSGHSAAEIDRELALGGLSGPMVRCASVVHAWRTGTGWLPKRLRWLRADLFDVAARGHGDEIVAALAAGFDRTAVDGEGAGFLHYAAWLGGDLLPELLSAGLSPDRRDKRGRTPLHWAYAAARPDVVEALLDAGADSSIADDEGLLPKARTPKLHDRYAKLLRRDAEPPKQSMFHRLLRRSHS</sequence>
<evidence type="ECO:0000256" key="1">
    <source>
        <dbReference type="ARBA" id="ARBA00022737"/>
    </source>
</evidence>
<evidence type="ECO:0000313" key="6">
    <source>
        <dbReference type="Proteomes" id="UP001595816"/>
    </source>
</evidence>
<dbReference type="PROSITE" id="PS50175">
    <property type="entry name" value="ASP_PROT_RETROV"/>
    <property type="match status" value="1"/>
</dbReference>
<dbReference type="InterPro" id="IPR001995">
    <property type="entry name" value="Peptidase_A2_cat"/>
</dbReference>
<dbReference type="SUPFAM" id="SSF48403">
    <property type="entry name" value="Ankyrin repeat"/>
    <property type="match status" value="1"/>
</dbReference>
<reference evidence="6" key="1">
    <citation type="journal article" date="2019" name="Int. J. Syst. Evol. Microbiol.">
        <title>The Global Catalogue of Microorganisms (GCM) 10K type strain sequencing project: providing services to taxonomists for standard genome sequencing and annotation.</title>
        <authorList>
            <consortium name="The Broad Institute Genomics Platform"/>
            <consortium name="The Broad Institute Genome Sequencing Center for Infectious Disease"/>
            <person name="Wu L."/>
            <person name="Ma J."/>
        </authorList>
    </citation>
    <scope>NUCLEOTIDE SEQUENCE [LARGE SCALE GENOMIC DNA]</scope>
    <source>
        <strain evidence="6">CGMCC 4.7289</strain>
    </source>
</reference>
<dbReference type="InterPro" id="IPR002110">
    <property type="entry name" value="Ankyrin_rpt"/>
</dbReference>
<evidence type="ECO:0000313" key="5">
    <source>
        <dbReference type="EMBL" id="MFC4136866.1"/>
    </source>
</evidence>
<feature type="domain" description="Peptidase A2" evidence="4">
    <location>
        <begin position="358"/>
        <end position="370"/>
    </location>
</feature>
<dbReference type="PANTHER" id="PTHR24189">
    <property type="entry name" value="MYOTROPHIN"/>
    <property type="match status" value="1"/>
</dbReference>
<dbReference type="Gene3D" id="1.25.40.20">
    <property type="entry name" value="Ankyrin repeat-containing domain"/>
    <property type="match status" value="1"/>
</dbReference>
<evidence type="ECO:0000259" key="4">
    <source>
        <dbReference type="PROSITE" id="PS50175"/>
    </source>
</evidence>
<dbReference type="PANTHER" id="PTHR24189:SF50">
    <property type="entry name" value="ANKYRIN REPEAT AND SOCS BOX PROTEIN 2"/>
    <property type="match status" value="1"/>
</dbReference>
<evidence type="ECO:0000256" key="3">
    <source>
        <dbReference type="PROSITE-ProRule" id="PRU00023"/>
    </source>
</evidence>
<keyword evidence="2 3" id="KW-0040">ANK repeat</keyword>
<evidence type="ECO:0000256" key="2">
    <source>
        <dbReference type="ARBA" id="ARBA00023043"/>
    </source>
</evidence>
<comment type="caution">
    <text evidence="5">The sequence shown here is derived from an EMBL/GenBank/DDBJ whole genome shotgun (WGS) entry which is preliminary data.</text>
</comment>
<dbReference type="RefSeq" id="WP_253762013.1">
    <property type="nucleotide sequence ID" value="NZ_JAMZDZ010000001.1"/>
</dbReference>
<dbReference type="Pfam" id="PF12796">
    <property type="entry name" value="Ank_2"/>
    <property type="match status" value="1"/>
</dbReference>
<name>A0ABV8M2U2_9ACTN</name>
<accession>A0ABV8M2U2</accession>
<dbReference type="PROSITE" id="PS50088">
    <property type="entry name" value="ANK_REPEAT"/>
    <property type="match status" value="1"/>
</dbReference>
<gene>
    <name evidence="5" type="ORF">ACFOZ4_40200</name>
</gene>
<proteinExistence type="predicted"/>
<keyword evidence="6" id="KW-1185">Reference proteome</keyword>
<organism evidence="5 6">
    <name type="scientific">Hamadaea flava</name>
    <dbReference type="NCBI Taxonomy" id="1742688"/>
    <lineage>
        <taxon>Bacteria</taxon>
        <taxon>Bacillati</taxon>
        <taxon>Actinomycetota</taxon>
        <taxon>Actinomycetes</taxon>
        <taxon>Micromonosporales</taxon>
        <taxon>Micromonosporaceae</taxon>
        <taxon>Hamadaea</taxon>
    </lineage>
</organism>
<dbReference type="EMBL" id="JBHSAY010000035">
    <property type="protein sequence ID" value="MFC4136866.1"/>
    <property type="molecule type" value="Genomic_DNA"/>
</dbReference>
<keyword evidence="1" id="KW-0677">Repeat</keyword>
<dbReference type="PROSITE" id="PS50297">
    <property type="entry name" value="ANK_REP_REGION"/>
    <property type="match status" value="1"/>
</dbReference>
<protein>
    <submittedName>
        <fullName evidence="5">Ankyrin repeat domain-containing protein</fullName>
    </submittedName>
</protein>